<keyword evidence="5" id="KW-1185">Reference proteome</keyword>
<dbReference type="HOGENOM" id="CLU_316654_0_0_1"/>
<dbReference type="InterPro" id="IPR032191">
    <property type="entry name" value="CNOT1_CAF1_bind"/>
</dbReference>
<dbReference type="InterPro" id="IPR032193">
    <property type="entry name" value="CNOT1_TTP_bind"/>
</dbReference>
<evidence type="ECO:0000313" key="5">
    <source>
        <dbReference type="Proteomes" id="UP000002872"/>
    </source>
</evidence>
<dbReference type="EMBL" id="GL870878">
    <property type="protein sequence ID" value="EIJ88570.1"/>
    <property type="molecule type" value="Genomic_DNA"/>
</dbReference>
<feature type="domain" description="CCR4-NOT transcription complex subunit 1 TTP binding" evidence="3">
    <location>
        <begin position="370"/>
        <end position="519"/>
    </location>
</feature>
<dbReference type="Pfam" id="PF12842">
    <property type="entry name" value="DUF3819"/>
    <property type="match status" value="1"/>
</dbReference>
<name>I3EH73_NEMP3</name>
<evidence type="ECO:0000259" key="1">
    <source>
        <dbReference type="Pfam" id="PF12842"/>
    </source>
</evidence>
<sequence length="921" mass="105308">MWKEQSKCLQEKDRTVSSNLSVTNKELFDRLKSALRKDQKDKEDFIADLLKLENPKEVLLQMDSSDFLVVSKKEAKAYFELWWRVTTEVFPFKRIFKRWHHTKAQTLFLYHVLSLPPDMVQLHRGDTSFLIDRYKDTYEYTPSVKEMALSNYNTEELFSLIGELDVEDGHSILSHGISTVPELICLGLIKSAQKYERLFMDTFSYCLLPSERSRLILRKVFDRKPKLTLLTMEKLHALSFSLDECLVACLECKLLPYIIRELDPLEFSLDLILVAITREIIDLSVILCMQLNDEFVNSFIHHIIFRYGKGSTKGISIGPLTVDIIISTCITLEGLSKGLQKSTNMLLSKLKSALIPEIRTCLVKRVTLKQQASEFLHNVISGRTINSDAIVYMTQISSNKSSYDMELFEHILNEMEVKYNLLDRLSLQEVMAMSMFYGRMIKYEILSSKRTKAAMRKMALFLREDPCSNRFKFALKCLESFGDILEKYPFYAQEYSRMPQVYAANKSLYTFIRGNLSIQELTSKNEIEGSLPFSDLVADALGHIETHPSWQKSFNMLTLSNAQSLAESIRAQSPSEVEMAKYLIAKRMFRETNHLKVYIQFIMEYSETLYLRVREMFFVILRAYAERHAEIDRTDKAPSLRIIGTYLGMLTFTDRVPIISSDFNVKEYLVDSAGKECIYSAVVFVCKYIEECVNSKILGKTSPYVCSILRVLSEIHFLAEGSDLISLEIEICFSKIEIPIEDIYPDISVQEKRLGAKRKASGIANYIELEGVRSMLAHIAVMGLDLAIRDIPYLIVDKIFSICNRTSSEAVKKDFPGRPELAVRAYKNMVCALTVSLACSSTAGPIKASAANNIAHFMRLAGMEDALSNEKISYIVDKNIPICLGIVEYIARERVRGRNQLKNRRACRGSVTTPDTASAWA</sequence>
<proteinExistence type="predicted"/>
<feature type="domain" description="CCR4-NOT transcription complex subunit 1 CAF1-binding" evidence="2">
    <location>
        <begin position="555"/>
        <end position="752"/>
    </location>
</feature>
<dbReference type="InParanoid" id="I3EH73"/>
<dbReference type="GO" id="GO:0060090">
    <property type="term" value="F:molecular adaptor activity"/>
    <property type="evidence" value="ECO:0007669"/>
    <property type="project" value="TreeGrafter"/>
</dbReference>
<dbReference type="VEuPathDB" id="MicrosporidiaDB:NEQG_01260"/>
<dbReference type="InterPro" id="IPR038535">
    <property type="entry name" value="CNOT1_TTP_bind_sf"/>
</dbReference>
<gene>
    <name evidence="4" type="ORF">NEQG_01260</name>
</gene>
<dbReference type="InterPro" id="IPR040398">
    <property type="entry name" value="Not1"/>
</dbReference>
<dbReference type="GO" id="GO:0030015">
    <property type="term" value="C:CCR4-NOT core complex"/>
    <property type="evidence" value="ECO:0007669"/>
    <property type="project" value="InterPro"/>
</dbReference>
<dbReference type="Pfam" id="PF16417">
    <property type="entry name" value="CNOT1_TTP_bind"/>
    <property type="match status" value="1"/>
</dbReference>
<dbReference type="Proteomes" id="UP000002872">
    <property type="component" value="Unassembled WGS sequence"/>
</dbReference>
<dbReference type="OMA" id="YATLLKM"/>
<organism evidence="4 5">
    <name type="scientific">Nematocida parisii (strain ERTm3)</name>
    <name type="common">Nematode killer fungus</name>
    <dbReference type="NCBI Taxonomy" id="935791"/>
    <lineage>
        <taxon>Eukaryota</taxon>
        <taxon>Fungi</taxon>
        <taxon>Fungi incertae sedis</taxon>
        <taxon>Microsporidia</taxon>
        <taxon>Nematocida</taxon>
    </lineage>
</organism>
<feature type="domain" description="CCR4-NOT transcription complex subunit 1" evidence="1">
    <location>
        <begin position="777"/>
        <end position="895"/>
    </location>
</feature>
<evidence type="ECO:0000259" key="3">
    <source>
        <dbReference type="Pfam" id="PF16417"/>
    </source>
</evidence>
<accession>I3EH73</accession>
<dbReference type="OrthoDB" id="1933107at2759"/>
<dbReference type="GO" id="GO:0000932">
    <property type="term" value="C:P-body"/>
    <property type="evidence" value="ECO:0007669"/>
    <property type="project" value="TreeGrafter"/>
</dbReference>
<dbReference type="InterPro" id="IPR024557">
    <property type="entry name" value="CNOT1_dom_4"/>
</dbReference>
<dbReference type="Pfam" id="PF16415">
    <property type="entry name" value="CNOT1_CAF1_bind"/>
    <property type="match status" value="1"/>
</dbReference>
<dbReference type="GO" id="GO:0017148">
    <property type="term" value="P:negative regulation of translation"/>
    <property type="evidence" value="ECO:0007669"/>
    <property type="project" value="InterPro"/>
</dbReference>
<protein>
    <submittedName>
        <fullName evidence="4">Uncharacterized protein</fullName>
    </submittedName>
</protein>
<reference evidence="4" key="1">
    <citation type="submission" date="2011-01" db="EMBL/GenBank/DDBJ databases">
        <title>The Genome Sequence of Nematocida parisii strain ERTm3.</title>
        <authorList>
            <consortium name="The Broad Institute Genome Sequencing Platform"/>
            <consortium name="The Broad Institute Genome Sequencing Center for Infectious Disease"/>
            <person name="Cuomo C."/>
            <person name="Troemel E."/>
            <person name="Young S.K."/>
            <person name="Zeng Q."/>
            <person name="Gargeya S."/>
            <person name="Fitzgerald M."/>
            <person name="Haas B."/>
            <person name="Abouelleil A."/>
            <person name="Alvarado L."/>
            <person name="Arachchi H.M."/>
            <person name="Berlin A."/>
            <person name="Chapman S.B."/>
            <person name="Gearin G."/>
            <person name="Goldberg J."/>
            <person name="Griggs A."/>
            <person name="Gujja S."/>
            <person name="Hansen M."/>
            <person name="Heiman D."/>
            <person name="Howarth C."/>
            <person name="Larimer J."/>
            <person name="Lui A."/>
            <person name="MacDonald P.J.P."/>
            <person name="McCowen C."/>
            <person name="Montmayeur A."/>
            <person name="Murphy C."/>
            <person name="Neiman D."/>
            <person name="Pearson M."/>
            <person name="Priest M."/>
            <person name="Roberts A."/>
            <person name="Saif S."/>
            <person name="Shea T."/>
            <person name="Sisk P."/>
            <person name="Stolte C."/>
            <person name="Sykes S."/>
            <person name="Wortman J."/>
            <person name="Nusbaum C."/>
            <person name="Birren B."/>
        </authorList>
    </citation>
    <scope>NUCLEOTIDE SEQUENCE</scope>
    <source>
        <strain evidence="4">ERTm3</strain>
    </source>
</reference>
<dbReference type="PANTHER" id="PTHR13162:SF8">
    <property type="entry name" value="CCR4-NOT TRANSCRIPTION COMPLEX SUBUNIT 1"/>
    <property type="match status" value="1"/>
</dbReference>
<dbReference type="PANTHER" id="PTHR13162">
    <property type="entry name" value="CCR4-NOT TRANSCRIPTION COMPLEX"/>
    <property type="match status" value="1"/>
</dbReference>
<evidence type="ECO:0000313" key="4">
    <source>
        <dbReference type="EMBL" id="EIJ88570.1"/>
    </source>
</evidence>
<dbReference type="STRING" id="935791.I3EH73"/>
<evidence type="ECO:0000259" key="2">
    <source>
        <dbReference type="Pfam" id="PF16415"/>
    </source>
</evidence>
<dbReference type="GO" id="GO:0000288">
    <property type="term" value="P:nuclear-transcribed mRNA catabolic process, deadenylation-dependent decay"/>
    <property type="evidence" value="ECO:0007669"/>
    <property type="project" value="TreeGrafter"/>
</dbReference>
<dbReference type="Gene3D" id="1.25.40.180">
    <property type="match status" value="1"/>
</dbReference>
<dbReference type="Gene3D" id="1.25.40.840">
    <property type="entry name" value="CCR4-NOT transcription complex subunit 1 TTP binding domain"/>
    <property type="match status" value="1"/>
</dbReference>
<dbReference type="AlphaFoldDB" id="I3EH73"/>